<dbReference type="KEGG" id="tpi:TREPR_1865"/>
<gene>
    <name evidence="1" type="ordered locus">TREPR_1865</name>
</gene>
<evidence type="ECO:0000313" key="2">
    <source>
        <dbReference type="Proteomes" id="UP000009223"/>
    </source>
</evidence>
<reference evidence="2" key="1">
    <citation type="submission" date="2009-12" db="EMBL/GenBank/DDBJ databases">
        <title>Complete sequence of Treponema primitia strain ZAS-2.</title>
        <authorList>
            <person name="Tetu S.G."/>
            <person name="Matson E."/>
            <person name="Ren Q."/>
            <person name="Seshadri R."/>
            <person name="Elbourne L."/>
            <person name="Hassan K.A."/>
            <person name="Durkin A."/>
            <person name="Radune D."/>
            <person name="Mohamoud Y."/>
            <person name="Shay R."/>
            <person name="Jin S."/>
            <person name="Zhang X."/>
            <person name="Lucey K."/>
            <person name="Ballor N.R."/>
            <person name="Ottesen E."/>
            <person name="Rosenthal R."/>
            <person name="Allen A."/>
            <person name="Leadbetter J.R."/>
            <person name="Paulsen I.T."/>
        </authorList>
    </citation>
    <scope>NUCLEOTIDE SEQUENCE [LARGE SCALE GENOMIC DNA]</scope>
    <source>
        <strain evidence="2">ATCC BAA-887 / DSM 12427 / ZAS-2</strain>
    </source>
</reference>
<sequence>MATQELKDANGRLIGTIRNGSNGGLEIFDESGWLKGTYDPQSDQTKDSSERLVGTGNLLTTLL</sequence>
<dbReference type="EMBL" id="CP001843">
    <property type="protein sequence ID" value="AEF83773.1"/>
    <property type="molecule type" value="Genomic_DNA"/>
</dbReference>
<dbReference type="OrthoDB" id="1551406at2"/>
<dbReference type="AlphaFoldDB" id="F5YL63"/>
<accession>F5YL63</accession>
<dbReference type="RefSeq" id="WP_015708275.1">
    <property type="nucleotide sequence ID" value="NC_015578.1"/>
</dbReference>
<dbReference type="HOGENOM" id="CLU_198987_0_0_12"/>
<protein>
    <submittedName>
        <fullName evidence="1">Uncharacterized protein</fullName>
    </submittedName>
</protein>
<evidence type="ECO:0000313" key="1">
    <source>
        <dbReference type="EMBL" id="AEF83773.1"/>
    </source>
</evidence>
<reference evidence="1 2" key="2">
    <citation type="journal article" date="2011" name="ISME J.">
        <title>RNA-seq reveals cooperative metabolic interactions between two termite-gut spirochete species in co-culture.</title>
        <authorList>
            <person name="Rosenthal A.Z."/>
            <person name="Matson E.G."/>
            <person name="Eldar A."/>
            <person name="Leadbetter J.R."/>
        </authorList>
    </citation>
    <scope>NUCLEOTIDE SEQUENCE [LARGE SCALE GENOMIC DNA]</scope>
    <source>
        <strain evidence="2">ATCC BAA-887 / DSM 12427 / ZAS-2</strain>
    </source>
</reference>
<proteinExistence type="predicted"/>
<dbReference type="Proteomes" id="UP000009223">
    <property type="component" value="Chromosome"/>
</dbReference>
<keyword evidence="2" id="KW-1185">Reference proteome</keyword>
<organism evidence="1 2">
    <name type="scientific">Treponema primitia (strain ATCC BAA-887 / DSM 12427 / ZAS-2)</name>
    <dbReference type="NCBI Taxonomy" id="545694"/>
    <lineage>
        <taxon>Bacteria</taxon>
        <taxon>Pseudomonadati</taxon>
        <taxon>Spirochaetota</taxon>
        <taxon>Spirochaetia</taxon>
        <taxon>Spirochaetales</taxon>
        <taxon>Treponemataceae</taxon>
        <taxon>Treponema</taxon>
    </lineage>
</organism>
<name>F5YL63_TREPZ</name>